<dbReference type="Proteomes" id="UP000054549">
    <property type="component" value="Unassembled WGS sequence"/>
</dbReference>
<proteinExistence type="predicted"/>
<dbReference type="InParanoid" id="A0A0C2WSG1"/>
<dbReference type="OrthoDB" id="3199698at2759"/>
<gene>
    <name evidence="1" type="ORF">M378DRAFT_85257</name>
</gene>
<dbReference type="Pfam" id="PF18759">
    <property type="entry name" value="Plavaka"/>
    <property type="match status" value="1"/>
</dbReference>
<dbReference type="InterPro" id="IPR041078">
    <property type="entry name" value="Plavaka"/>
</dbReference>
<organism evidence="1 2">
    <name type="scientific">Amanita muscaria (strain Koide BX008)</name>
    <dbReference type="NCBI Taxonomy" id="946122"/>
    <lineage>
        <taxon>Eukaryota</taxon>
        <taxon>Fungi</taxon>
        <taxon>Dikarya</taxon>
        <taxon>Basidiomycota</taxon>
        <taxon>Agaricomycotina</taxon>
        <taxon>Agaricomycetes</taxon>
        <taxon>Agaricomycetidae</taxon>
        <taxon>Agaricales</taxon>
        <taxon>Pluteineae</taxon>
        <taxon>Amanitaceae</taxon>
        <taxon>Amanita</taxon>
    </lineage>
</organism>
<keyword evidence="2" id="KW-1185">Reference proteome</keyword>
<name>A0A0C2WSG1_AMAMK</name>
<accession>A0A0C2WSG1</accession>
<protein>
    <submittedName>
        <fullName evidence="1">Uncharacterized protein</fullName>
    </submittedName>
</protein>
<dbReference type="EMBL" id="KN818318">
    <property type="protein sequence ID" value="KIL59278.1"/>
    <property type="molecule type" value="Genomic_DNA"/>
</dbReference>
<dbReference type="AlphaFoldDB" id="A0A0C2WSG1"/>
<sequence length="862" mass="98377">MCFHYNNAGRPCDRNGEFLLPGAPPPSWESPALDDFTPFASKESFLIADLLFRRNQMPQEQINNLMQYWAKTLPPGHEPPFADAQDLYNTIDSAELGHVPWQSFTVSFHPSAGEEAGDLPWKLKSYDVCYRDPREILKIQLSNRDFAKEMDFAAKKVFDAKTKIRRYQDFMSGEWAWEQSDILAQDENNHGATFCPIILGSDKTTVSVATGQNDYYPLYMSNGLIYNNVRRAHRNGVSLIAFLAIPKTDKEHEDSDRFREFRREIFHGSIGHILRTLHSGMTEPELLRYADGHYRRTIYGIGAYIADYPEQVLLACIVQDWCPNRCTASNKELDGEGGRRVHELTRLLTEAHDNRTLWYDYGVVPGIMPFTNQFPPADIHELIAPDILHQLVKGTFKDHLVTWVVAYIKKSNPAKRAKKILADIDRRIAIAPLFANLRRFPEGRGFKQWTGSDSKALMKVFLPAIVGYVPPMMVRAIASFIEFCYIVRRSAIDENDLNKLTELLAKFHHERKVFLVEGVRLDFNLPRQHSLTHYHTLIRKFGAPNGLCSSITESKHIKAVKEPWRRSSRFNALSQMVLTNQRLDKLAACSVDFKARGMMDDSLWTGQIDLPTTIPSAPAADDDEDDDGGAIDDRGILGEVKLSRRASPRVPRELVPLSRWLRIPALPVLISRFLYSQEHPGDVSIHEIPLDECPKYTGNVYLHPSAVATFFSPSDISGIGGMLRERIRSMRKWRKGPERRDCVFVEHDPHLPGFRGMYAAQVFAFIKFKYNHVSFSCAVIKRFSSVGNSPCPDTGMWIVRRPRAEEAYELINIDSIVRAAHLIGIAGTAFIPHQIKYSDSLKVFKMFYVNKFIDYHAYEIAF</sequence>
<evidence type="ECO:0000313" key="2">
    <source>
        <dbReference type="Proteomes" id="UP000054549"/>
    </source>
</evidence>
<dbReference type="STRING" id="946122.A0A0C2WSG1"/>
<dbReference type="HOGENOM" id="CLU_006344_1_0_1"/>
<evidence type="ECO:0000313" key="1">
    <source>
        <dbReference type="EMBL" id="KIL59278.1"/>
    </source>
</evidence>
<reference evidence="1 2" key="1">
    <citation type="submission" date="2014-04" db="EMBL/GenBank/DDBJ databases">
        <title>Evolutionary Origins and Diversification of the Mycorrhizal Mutualists.</title>
        <authorList>
            <consortium name="DOE Joint Genome Institute"/>
            <consortium name="Mycorrhizal Genomics Consortium"/>
            <person name="Kohler A."/>
            <person name="Kuo A."/>
            <person name="Nagy L.G."/>
            <person name="Floudas D."/>
            <person name="Copeland A."/>
            <person name="Barry K.W."/>
            <person name="Cichocki N."/>
            <person name="Veneault-Fourrey C."/>
            <person name="LaButti K."/>
            <person name="Lindquist E.A."/>
            <person name="Lipzen A."/>
            <person name="Lundell T."/>
            <person name="Morin E."/>
            <person name="Murat C."/>
            <person name="Riley R."/>
            <person name="Ohm R."/>
            <person name="Sun H."/>
            <person name="Tunlid A."/>
            <person name="Henrissat B."/>
            <person name="Grigoriev I.V."/>
            <person name="Hibbett D.S."/>
            <person name="Martin F."/>
        </authorList>
    </citation>
    <scope>NUCLEOTIDE SEQUENCE [LARGE SCALE GENOMIC DNA]</scope>
    <source>
        <strain evidence="1 2">Koide BX008</strain>
    </source>
</reference>